<dbReference type="OrthoDB" id="1731199at2759"/>
<name>A0A6J5XB34_PRUAR</name>
<keyword evidence="3" id="KW-1185">Reference proteome</keyword>
<proteinExistence type="predicted"/>
<dbReference type="PANTHER" id="PTHR31558">
    <property type="entry name" value="CW14 PROTEIN"/>
    <property type="match status" value="1"/>
</dbReference>
<dbReference type="EMBL" id="CAEKKB010000005">
    <property type="protein sequence ID" value="CAB4309242.1"/>
    <property type="molecule type" value="Genomic_DNA"/>
</dbReference>
<dbReference type="InterPro" id="IPR011545">
    <property type="entry name" value="DEAD/DEAH_box_helicase_dom"/>
</dbReference>
<evidence type="ECO:0000313" key="2">
    <source>
        <dbReference type="EMBL" id="CAB4309242.1"/>
    </source>
</evidence>
<dbReference type="SUPFAM" id="SSF52540">
    <property type="entry name" value="P-loop containing nucleoside triphosphate hydrolases"/>
    <property type="match status" value="1"/>
</dbReference>
<organism evidence="2 3">
    <name type="scientific">Prunus armeniaca</name>
    <name type="common">Apricot</name>
    <name type="synonym">Armeniaca vulgaris</name>
    <dbReference type="NCBI Taxonomy" id="36596"/>
    <lineage>
        <taxon>Eukaryota</taxon>
        <taxon>Viridiplantae</taxon>
        <taxon>Streptophyta</taxon>
        <taxon>Embryophyta</taxon>
        <taxon>Tracheophyta</taxon>
        <taxon>Spermatophyta</taxon>
        <taxon>Magnoliopsida</taxon>
        <taxon>eudicotyledons</taxon>
        <taxon>Gunneridae</taxon>
        <taxon>Pentapetalae</taxon>
        <taxon>rosids</taxon>
        <taxon>fabids</taxon>
        <taxon>Rosales</taxon>
        <taxon>Rosaceae</taxon>
        <taxon>Amygdaloideae</taxon>
        <taxon>Amygdaleae</taxon>
        <taxon>Prunus</taxon>
    </lineage>
</organism>
<dbReference type="PANTHER" id="PTHR31558:SF16">
    <property type="entry name" value="FAMILY PROTEIN, PUTATIVE (DUF1336)-RELATED"/>
    <property type="match status" value="1"/>
</dbReference>
<dbReference type="AlphaFoldDB" id="A0A6J5XB34"/>
<protein>
    <recommendedName>
        <fullName evidence="1">DEAD/DEAH-box helicase domain-containing protein</fullName>
    </recommendedName>
</protein>
<dbReference type="GO" id="GO:0005524">
    <property type="term" value="F:ATP binding"/>
    <property type="evidence" value="ECO:0007669"/>
    <property type="project" value="InterPro"/>
</dbReference>
<gene>
    <name evidence="2" type="ORF">ORAREDHAP_LOCUS30287</name>
</gene>
<dbReference type="InterPro" id="IPR027417">
    <property type="entry name" value="P-loop_NTPase"/>
</dbReference>
<reference evidence="3" key="1">
    <citation type="journal article" date="2020" name="Genome Biol.">
        <title>Gamete binning: chromosome-level and haplotype-resolved genome assembly enabled by high-throughput single-cell sequencing of gamete genomes.</title>
        <authorList>
            <person name="Campoy J.A."/>
            <person name="Sun H."/>
            <person name="Goel M."/>
            <person name="Jiao W.-B."/>
            <person name="Folz-Donahue K."/>
            <person name="Wang N."/>
            <person name="Rubio M."/>
            <person name="Liu C."/>
            <person name="Kukat C."/>
            <person name="Ruiz D."/>
            <person name="Huettel B."/>
            <person name="Schneeberger K."/>
        </authorList>
    </citation>
    <scope>NUCLEOTIDE SEQUENCE [LARGE SCALE GENOMIC DNA]</scope>
    <source>
        <strain evidence="3">cv. Rojo Pasion</strain>
    </source>
</reference>
<dbReference type="Pfam" id="PF00270">
    <property type="entry name" value="DEAD"/>
    <property type="match status" value="1"/>
</dbReference>
<dbReference type="Proteomes" id="UP000507245">
    <property type="component" value="Unassembled WGS sequence"/>
</dbReference>
<dbReference type="Gene3D" id="3.40.50.300">
    <property type="entry name" value="P-loop containing nucleotide triphosphate hydrolases"/>
    <property type="match status" value="1"/>
</dbReference>
<sequence>MNQTEAIEEANAKEADKVANQLQSTGIPSVEMEPLLLQELLQKKLSARVFILINFIDTFQSDGERRSLVMYFKVSENFNKDISPQFQDSIKKMVDDETEKVKGFKKDSTVPFRERLKILTGVIETTKSHEFAQAAFRGYKSLNRIQSRIFRTVYYTNENILVCAPTGAGKTNIAVISILHEVCK</sequence>
<dbReference type="GO" id="GO:0003676">
    <property type="term" value="F:nucleic acid binding"/>
    <property type="evidence" value="ECO:0007669"/>
    <property type="project" value="InterPro"/>
</dbReference>
<feature type="domain" description="DEAD/DEAH-box helicase" evidence="1">
    <location>
        <begin position="143"/>
        <end position="182"/>
    </location>
</feature>
<evidence type="ECO:0000313" key="3">
    <source>
        <dbReference type="Proteomes" id="UP000507245"/>
    </source>
</evidence>
<accession>A0A6J5XB34</accession>
<evidence type="ECO:0000259" key="1">
    <source>
        <dbReference type="Pfam" id="PF00270"/>
    </source>
</evidence>